<dbReference type="PANTHER" id="PTHR24361">
    <property type="entry name" value="MITOGEN-ACTIVATED KINASE KINASE KINASE"/>
    <property type="match status" value="1"/>
</dbReference>
<dbReference type="EMBL" id="CAXAMM010002334">
    <property type="protein sequence ID" value="CAK8995768.1"/>
    <property type="molecule type" value="Genomic_DNA"/>
</dbReference>
<dbReference type="InterPro" id="IPR000719">
    <property type="entry name" value="Prot_kinase_dom"/>
</dbReference>
<dbReference type="SMART" id="SM00220">
    <property type="entry name" value="S_TKc"/>
    <property type="match status" value="1"/>
</dbReference>
<dbReference type="InterPro" id="IPR053235">
    <property type="entry name" value="Ser_Thr_kinase"/>
</dbReference>
<dbReference type="Proteomes" id="UP001642464">
    <property type="component" value="Unassembled WGS sequence"/>
</dbReference>
<dbReference type="SUPFAM" id="SSF56112">
    <property type="entry name" value="Protein kinase-like (PK-like)"/>
    <property type="match status" value="1"/>
</dbReference>
<keyword evidence="1" id="KW-0808">Transferase</keyword>
<organism evidence="1 2">
    <name type="scientific">Durusdinium trenchii</name>
    <dbReference type="NCBI Taxonomy" id="1381693"/>
    <lineage>
        <taxon>Eukaryota</taxon>
        <taxon>Sar</taxon>
        <taxon>Alveolata</taxon>
        <taxon>Dinophyceae</taxon>
        <taxon>Suessiales</taxon>
        <taxon>Symbiodiniaceae</taxon>
        <taxon>Durusdinium</taxon>
    </lineage>
</organism>
<reference evidence="1 2" key="1">
    <citation type="submission" date="2024-02" db="EMBL/GenBank/DDBJ databases">
        <authorList>
            <person name="Chen Y."/>
            <person name="Shah S."/>
            <person name="Dougan E. K."/>
            <person name="Thang M."/>
            <person name="Chan C."/>
        </authorList>
    </citation>
    <scope>NUCLEOTIDE SEQUENCE [LARGE SCALE GENOMIC DNA]</scope>
</reference>
<protein>
    <submittedName>
        <fullName evidence="1">Serine/threonine-protein kinase PEPKR2 (Protein PHOSPHOENOLPYRUVATE CARBOXYLASE-RELATED KINASE 2)</fullName>
    </submittedName>
</protein>
<keyword evidence="1" id="KW-0418">Kinase</keyword>
<dbReference type="InterPro" id="IPR008271">
    <property type="entry name" value="Ser/Thr_kinase_AS"/>
</dbReference>
<proteinExistence type="predicted"/>
<dbReference type="Gene3D" id="1.10.510.10">
    <property type="entry name" value="Transferase(Phosphotransferase) domain 1"/>
    <property type="match status" value="1"/>
</dbReference>
<dbReference type="PROSITE" id="PS50011">
    <property type="entry name" value="PROTEIN_KINASE_DOM"/>
    <property type="match status" value="1"/>
</dbReference>
<dbReference type="Pfam" id="PF00069">
    <property type="entry name" value="Pkinase"/>
    <property type="match status" value="1"/>
</dbReference>
<dbReference type="PROSITE" id="PS00108">
    <property type="entry name" value="PROTEIN_KINASE_ST"/>
    <property type="match status" value="1"/>
</dbReference>
<accession>A0ABP0I0K5</accession>
<comment type="caution">
    <text evidence="1">The sequence shown here is derived from an EMBL/GenBank/DDBJ whole genome shotgun (WGS) entry which is preliminary data.</text>
</comment>
<sequence length="302" mass="34275">MSPVQKNVATLSSTLSPVSPVSSVLEYYEVIKDLGHGHFGQVKEVKQKDRRSKHFAWKQVSLEKDPHCENEVQLLSELKHEGVVQMMDAYCQGGVVDILLELCSKGTMSQYVQKHFESLPGASKKVYLPPDVVDIKMAMRQLLKTLKYLHENHVAHRDVKPDNVLLASGHRWKLADFNLATRFTPGDYMVDHVGTRPFTAPEVPQHRYTEKCDIYSMGILLINLATGKHYWRPEDVETTEDQTHMEELLCEKNWVESGIGPRPLHFAKKLISLECERYDAEGALQNPWLMKCGAQAGCCTIS</sequence>
<dbReference type="InterPro" id="IPR011009">
    <property type="entry name" value="Kinase-like_dom_sf"/>
</dbReference>
<evidence type="ECO:0000313" key="1">
    <source>
        <dbReference type="EMBL" id="CAK8995768.1"/>
    </source>
</evidence>
<name>A0ABP0I0K5_9DINO</name>
<keyword evidence="2" id="KW-1185">Reference proteome</keyword>
<dbReference type="PANTHER" id="PTHR24361:SF433">
    <property type="entry name" value="PROTEIN KINASE DOMAIN-CONTAINING PROTEIN"/>
    <property type="match status" value="1"/>
</dbReference>
<dbReference type="GO" id="GO:0016301">
    <property type="term" value="F:kinase activity"/>
    <property type="evidence" value="ECO:0007669"/>
    <property type="project" value="UniProtKB-KW"/>
</dbReference>
<evidence type="ECO:0000313" key="2">
    <source>
        <dbReference type="Proteomes" id="UP001642464"/>
    </source>
</evidence>
<gene>
    <name evidence="1" type="ORF">SCF082_LOCUS4500</name>
</gene>